<sequence length="99" mass="10913">MTMGLLSVKSVVCPFGRATAELDQLVKRVDQPDNPRLDVEACFRIEMVNEGQDFTGCAPKNALNAEGNCDTSPDSQCETYVEKTLKWGYGQEVPVDNAR</sequence>
<reference evidence="1 2" key="1">
    <citation type="journal article" date="2025" name="Microbiol. Resour. Announc.">
        <title>Draft genome sequences for Neonectria magnoliae and Neonectria punicea, canker pathogens of Liriodendron tulipifera and Acer saccharum in West Virginia.</title>
        <authorList>
            <person name="Petronek H.M."/>
            <person name="Kasson M.T."/>
            <person name="Metheny A.M."/>
            <person name="Stauder C.M."/>
            <person name="Lovett B."/>
            <person name="Lynch S.C."/>
            <person name="Garnas J.R."/>
            <person name="Kasson L.R."/>
            <person name="Stajich J.E."/>
        </authorList>
    </citation>
    <scope>NUCLEOTIDE SEQUENCE [LARGE SCALE GENOMIC DNA]</scope>
    <source>
        <strain evidence="1 2">NRRL 64651</strain>
    </source>
</reference>
<accession>A0ABR1IEN4</accession>
<name>A0ABR1IEN4_9HYPO</name>
<evidence type="ECO:0000313" key="2">
    <source>
        <dbReference type="Proteomes" id="UP001498421"/>
    </source>
</evidence>
<evidence type="ECO:0000313" key="1">
    <source>
        <dbReference type="EMBL" id="KAK7432101.1"/>
    </source>
</evidence>
<proteinExistence type="predicted"/>
<dbReference type="EMBL" id="JAZAVK010000007">
    <property type="protein sequence ID" value="KAK7432101.1"/>
    <property type="molecule type" value="Genomic_DNA"/>
</dbReference>
<organism evidence="1 2">
    <name type="scientific">Neonectria magnoliae</name>
    <dbReference type="NCBI Taxonomy" id="2732573"/>
    <lineage>
        <taxon>Eukaryota</taxon>
        <taxon>Fungi</taxon>
        <taxon>Dikarya</taxon>
        <taxon>Ascomycota</taxon>
        <taxon>Pezizomycotina</taxon>
        <taxon>Sordariomycetes</taxon>
        <taxon>Hypocreomycetidae</taxon>
        <taxon>Hypocreales</taxon>
        <taxon>Nectriaceae</taxon>
        <taxon>Neonectria</taxon>
    </lineage>
</organism>
<gene>
    <name evidence="1" type="ORF">QQZ08_001391</name>
</gene>
<comment type="caution">
    <text evidence="1">The sequence shown here is derived from an EMBL/GenBank/DDBJ whole genome shotgun (WGS) entry which is preliminary data.</text>
</comment>
<dbReference type="Proteomes" id="UP001498421">
    <property type="component" value="Unassembled WGS sequence"/>
</dbReference>
<keyword evidence="2" id="KW-1185">Reference proteome</keyword>
<protein>
    <submittedName>
        <fullName evidence="1">Uncharacterized protein</fullName>
    </submittedName>
</protein>